<organism evidence="3 4">
    <name type="scientific">Porites lobata</name>
    <dbReference type="NCBI Taxonomy" id="104759"/>
    <lineage>
        <taxon>Eukaryota</taxon>
        <taxon>Metazoa</taxon>
        <taxon>Cnidaria</taxon>
        <taxon>Anthozoa</taxon>
        <taxon>Hexacorallia</taxon>
        <taxon>Scleractinia</taxon>
        <taxon>Fungiina</taxon>
        <taxon>Poritidae</taxon>
        <taxon>Porites</taxon>
    </lineage>
</organism>
<proteinExistence type="predicted"/>
<keyword evidence="4" id="KW-1185">Reference proteome</keyword>
<name>A0ABN8SF38_9CNID</name>
<sequence>MESRRVTIVQYDLTSSEDEKDSDQTYVYSSSKLSPLSASEFLFEPPAEGDQSDHSEQNSVLVLESDSASDDAGPCASASKRPRLSGSASSDSGIASRRSRLSDVASEDSEIIPSTAVGAPIDVSSSSESDDQDSGALVPGRKPYSIGLQELPASLREFLGEAYAFFTSSHRLERAGQRVSLTTYGKAQERILCFLGYVTRCNPKQPLTPDVFNRAPLLESYLDHLKDHRGLSSATIANHASSLVYPLKYIYRGEAPNFANVPIIAQLRRMATLLQRQGDVERPKTREDLKALNRWVDWDEVLEATSLQRARFEVARTKRNRAREAADYLLLSLYVHIPPSRGLEIRTLEVVLEQALGEPFTAARFANRNVALLQKDGGITIYVQNYKTSKFAGSDTVPIQADSELCSFFRKYVQEFRPELSSAQEKNDFLFVNANGQPYSGSSFSKHMKNLMIRLTGREVSINTLRSSFLTWAYSQSECTDSMKDSLAAALRHSREQAQSTYDRRTACEKKAAALRLAREKAEEGADPEVRLATEQSSKPEITVGQFVGLVTEESTLQNPSIMLARVQAFLPDGQVSLLWYRNVGGGLYALEVDGSQWIESVDALVPVKVVIAKGRSHSYRLMTSVRTIHKAVHGVARHS</sequence>
<evidence type="ECO:0000256" key="2">
    <source>
        <dbReference type="SAM" id="MobiDB-lite"/>
    </source>
</evidence>
<dbReference type="Gene3D" id="1.10.443.10">
    <property type="entry name" value="Intergrase catalytic core"/>
    <property type="match status" value="1"/>
</dbReference>
<dbReference type="Proteomes" id="UP001159405">
    <property type="component" value="Unassembled WGS sequence"/>
</dbReference>
<feature type="compositionally biased region" description="Low complexity" evidence="2">
    <location>
        <begin position="84"/>
        <end position="96"/>
    </location>
</feature>
<comment type="caution">
    <text evidence="3">The sequence shown here is derived from an EMBL/GenBank/DDBJ whole genome shotgun (WGS) entry which is preliminary data.</text>
</comment>
<evidence type="ECO:0008006" key="5">
    <source>
        <dbReference type="Google" id="ProtNLM"/>
    </source>
</evidence>
<accession>A0ABN8SF38</accession>
<evidence type="ECO:0000256" key="1">
    <source>
        <dbReference type="ARBA" id="ARBA00023172"/>
    </source>
</evidence>
<dbReference type="EMBL" id="CALNXK010000739">
    <property type="protein sequence ID" value="CAH3189599.1"/>
    <property type="molecule type" value="Genomic_DNA"/>
</dbReference>
<dbReference type="InterPro" id="IPR011010">
    <property type="entry name" value="DNA_brk_join_enz"/>
</dbReference>
<evidence type="ECO:0000313" key="4">
    <source>
        <dbReference type="Proteomes" id="UP001159405"/>
    </source>
</evidence>
<keyword evidence="1" id="KW-0233">DNA recombination</keyword>
<dbReference type="SUPFAM" id="SSF56349">
    <property type="entry name" value="DNA breaking-rejoining enzymes"/>
    <property type="match status" value="1"/>
</dbReference>
<gene>
    <name evidence="3" type="ORF">PLOB_00044246</name>
</gene>
<reference evidence="3 4" key="1">
    <citation type="submission" date="2022-05" db="EMBL/GenBank/DDBJ databases">
        <authorList>
            <consortium name="Genoscope - CEA"/>
            <person name="William W."/>
        </authorList>
    </citation>
    <scope>NUCLEOTIDE SEQUENCE [LARGE SCALE GENOMIC DNA]</scope>
</reference>
<protein>
    <recommendedName>
        <fullName evidence="5">Core-binding (CB) domain-containing protein</fullName>
    </recommendedName>
</protein>
<feature type="compositionally biased region" description="Low complexity" evidence="2">
    <location>
        <begin position="29"/>
        <end position="39"/>
    </location>
</feature>
<evidence type="ECO:0000313" key="3">
    <source>
        <dbReference type="EMBL" id="CAH3189599.1"/>
    </source>
</evidence>
<dbReference type="InterPro" id="IPR013762">
    <property type="entry name" value="Integrase-like_cat_sf"/>
</dbReference>
<feature type="region of interest" description="Disordered" evidence="2">
    <location>
        <begin position="1"/>
        <end position="141"/>
    </location>
</feature>